<evidence type="ECO:0000256" key="1">
    <source>
        <dbReference type="ARBA" id="ARBA00004123"/>
    </source>
</evidence>
<dbReference type="SMART" id="SM00430">
    <property type="entry name" value="HOLI"/>
    <property type="match status" value="2"/>
</dbReference>
<feature type="region of interest" description="Disordered" evidence="11">
    <location>
        <begin position="591"/>
        <end position="634"/>
    </location>
</feature>
<evidence type="ECO:0000256" key="5">
    <source>
        <dbReference type="ARBA" id="ARBA00022833"/>
    </source>
</evidence>
<dbReference type="PRINTS" id="PR00047">
    <property type="entry name" value="STROIDFINGER"/>
</dbReference>
<proteinExistence type="inferred from homology"/>
<dbReference type="SUPFAM" id="SSF48508">
    <property type="entry name" value="Nuclear receptor ligand-binding domain"/>
    <property type="match status" value="2"/>
</dbReference>
<dbReference type="InterPro" id="IPR000536">
    <property type="entry name" value="Nucl_hrmn_rcpt_lig-bd"/>
</dbReference>
<feature type="transmembrane region" description="Helical" evidence="12">
    <location>
        <begin position="966"/>
        <end position="985"/>
    </location>
</feature>
<feature type="compositionally biased region" description="Polar residues" evidence="11">
    <location>
        <begin position="1082"/>
        <end position="1104"/>
    </location>
</feature>
<evidence type="ECO:0000256" key="6">
    <source>
        <dbReference type="ARBA" id="ARBA00023015"/>
    </source>
</evidence>
<keyword evidence="12" id="KW-1133">Transmembrane helix</keyword>
<dbReference type="Gene3D" id="3.30.50.10">
    <property type="entry name" value="Erythroid Transcription Factor GATA-1, subunit A"/>
    <property type="match status" value="2"/>
</dbReference>
<dbReference type="Gene3D" id="1.10.565.10">
    <property type="entry name" value="Retinoid X Receptor"/>
    <property type="match status" value="1"/>
</dbReference>
<protein>
    <submittedName>
        <fullName evidence="13">Nuclear receptor</fullName>
    </submittedName>
</protein>
<dbReference type="GO" id="GO:0030154">
    <property type="term" value="P:cell differentiation"/>
    <property type="evidence" value="ECO:0000318"/>
    <property type="project" value="GO_Central"/>
</dbReference>
<evidence type="ECO:0000313" key="14">
    <source>
        <dbReference type="Proteomes" id="UP000005239"/>
    </source>
</evidence>
<keyword evidence="14" id="KW-1185">Reference proteome</keyword>
<keyword evidence="5" id="KW-0862">Zinc</keyword>
<comment type="subcellular location">
    <subcellularLocation>
        <location evidence="1">Nucleus</location>
    </subcellularLocation>
</comment>
<dbReference type="FunFam" id="1.10.565.10:FF:000096">
    <property type="entry name" value="Uncharacterized protein"/>
    <property type="match status" value="1"/>
</dbReference>
<evidence type="ECO:0000256" key="11">
    <source>
        <dbReference type="SAM" id="MobiDB-lite"/>
    </source>
</evidence>
<accession>A0A2A6BB92</accession>
<accession>A0A8R1Y9L8</accession>
<evidence type="ECO:0000256" key="4">
    <source>
        <dbReference type="ARBA" id="ARBA00022771"/>
    </source>
</evidence>
<keyword evidence="7" id="KW-0238">DNA-binding</keyword>
<dbReference type="PROSITE" id="PS00031">
    <property type="entry name" value="NUCLEAR_REC_DBD_1"/>
    <property type="match status" value="2"/>
</dbReference>
<evidence type="ECO:0000256" key="8">
    <source>
        <dbReference type="ARBA" id="ARBA00023163"/>
    </source>
</evidence>
<dbReference type="GO" id="GO:0008270">
    <property type="term" value="F:zinc ion binding"/>
    <property type="evidence" value="ECO:0007669"/>
    <property type="project" value="UniProtKB-KW"/>
</dbReference>
<dbReference type="PANTHER" id="PTHR24083">
    <property type="entry name" value="NUCLEAR HORMONE RECEPTOR"/>
    <property type="match status" value="1"/>
</dbReference>
<dbReference type="PROSITE" id="PS51030">
    <property type="entry name" value="NUCLEAR_REC_DBD_2"/>
    <property type="match status" value="2"/>
</dbReference>
<dbReference type="InterPro" id="IPR001628">
    <property type="entry name" value="Znf_hrmn_rcpt"/>
</dbReference>
<keyword evidence="4" id="KW-0863">Zinc-finger</keyword>
<dbReference type="InterPro" id="IPR013088">
    <property type="entry name" value="Znf_NHR/GATA"/>
</dbReference>
<evidence type="ECO:0000256" key="7">
    <source>
        <dbReference type="ARBA" id="ARBA00023125"/>
    </source>
</evidence>
<dbReference type="InterPro" id="IPR050274">
    <property type="entry name" value="Nuclear_hormone_rcpt_NR2"/>
</dbReference>
<dbReference type="GO" id="GO:0000978">
    <property type="term" value="F:RNA polymerase II cis-regulatory region sequence-specific DNA binding"/>
    <property type="evidence" value="ECO:0000318"/>
    <property type="project" value="GO_Central"/>
</dbReference>
<evidence type="ECO:0000256" key="3">
    <source>
        <dbReference type="ARBA" id="ARBA00022723"/>
    </source>
</evidence>
<evidence type="ECO:0000256" key="9">
    <source>
        <dbReference type="ARBA" id="ARBA00023170"/>
    </source>
</evidence>
<keyword evidence="12" id="KW-0812">Transmembrane</keyword>
<reference evidence="14" key="1">
    <citation type="journal article" date="2008" name="Nat. Genet.">
        <title>The Pristionchus pacificus genome provides a unique perspective on nematode lifestyle and parasitism.</title>
        <authorList>
            <person name="Dieterich C."/>
            <person name="Clifton S.W."/>
            <person name="Schuster L.N."/>
            <person name="Chinwalla A."/>
            <person name="Delehaunty K."/>
            <person name="Dinkelacker I."/>
            <person name="Fulton L."/>
            <person name="Fulton R."/>
            <person name="Godfrey J."/>
            <person name="Minx P."/>
            <person name="Mitreva M."/>
            <person name="Roeseler W."/>
            <person name="Tian H."/>
            <person name="Witte H."/>
            <person name="Yang S.P."/>
            <person name="Wilson R.K."/>
            <person name="Sommer R.J."/>
        </authorList>
    </citation>
    <scope>NUCLEOTIDE SEQUENCE [LARGE SCALE GENOMIC DNA]</scope>
    <source>
        <strain evidence="14">PS312</strain>
    </source>
</reference>
<dbReference type="AlphaFoldDB" id="A0A2A6BB92"/>
<dbReference type="InterPro" id="IPR035500">
    <property type="entry name" value="NHR-like_dom_sf"/>
</dbReference>
<name>A0A2A6BB92_PRIPA</name>
<dbReference type="Proteomes" id="UP000005239">
    <property type="component" value="Unassembled WGS sequence"/>
</dbReference>
<evidence type="ECO:0000256" key="2">
    <source>
        <dbReference type="ARBA" id="ARBA00005993"/>
    </source>
</evidence>
<keyword evidence="12" id="KW-0472">Membrane</keyword>
<dbReference type="GO" id="GO:0004879">
    <property type="term" value="F:nuclear receptor activity"/>
    <property type="evidence" value="ECO:0000318"/>
    <property type="project" value="GO_Central"/>
</dbReference>
<keyword evidence="3" id="KW-0479">Metal-binding</keyword>
<organism evidence="13 14">
    <name type="scientific">Pristionchus pacificus</name>
    <name type="common">Parasitic nematode worm</name>
    <dbReference type="NCBI Taxonomy" id="54126"/>
    <lineage>
        <taxon>Eukaryota</taxon>
        <taxon>Metazoa</taxon>
        <taxon>Ecdysozoa</taxon>
        <taxon>Nematoda</taxon>
        <taxon>Chromadorea</taxon>
        <taxon>Rhabditida</taxon>
        <taxon>Rhabditina</taxon>
        <taxon>Diplogasteromorpha</taxon>
        <taxon>Diplogasteroidea</taxon>
        <taxon>Neodiplogasteridae</taxon>
        <taxon>Pristionchus</taxon>
    </lineage>
</organism>
<feature type="region of interest" description="Disordered" evidence="11">
    <location>
        <begin position="903"/>
        <end position="927"/>
    </location>
</feature>
<keyword evidence="8" id="KW-0804">Transcription</keyword>
<dbReference type="GO" id="GO:0005634">
    <property type="term" value="C:nucleus"/>
    <property type="evidence" value="ECO:0007669"/>
    <property type="project" value="UniProtKB-SubCell"/>
</dbReference>
<gene>
    <name evidence="13" type="primary">WBGene00097940</name>
</gene>
<dbReference type="SUPFAM" id="SSF57716">
    <property type="entry name" value="Glucocorticoid receptor-like (DNA-binding domain)"/>
    <property type="match status" value="2"/>
</dbReference>
<sequence>MASCQEIARTLEPVPLLFDFRVYRQVFPRNNYPSLKAQDGRKMPRRRIKKEPQTRPTQCIVCGAAAAGYNYGGASCARCKTFFRRAIIEKRVYNGCLRNGACDRDETVKLCRSCRYDRCLRGGMNPLLVAGVDVAEYSGAGSDYSGSDKPSTSRLKAVPRRKKMLLCKNEVECEADCSECIKRGCRHCCASTSQDSEDVPSDPGASQRDEELLDDQLRIMRNPISVECTLEKIMQNLLTLEEAHQKLRISKYTPKLRPGLSIDDFAPGPSKLGYEFGDDLQPMHSQPYELIAYKLVPIELLIRKRVFVDLTDFDYEMKKLWMFQDKVYALEYIKALPIYNQLDDPSKKVLLASALVCTNLTASFYSYTHHSDRVAYPDGSVMTWDSKILSSFVIHCSKAFILTTLSCCKTRRKGCCLSYGERSRERCAKALLSYVLTRRGTEEGPACYAKILSIVDVVTRLTNWQKSQCLLLFSLDLFKNRTPFAERIWSAMPRRRVKKEPQNRPTFCIVCGEAAAGYNYGCPSCARCKTFFRRAVIEKRMYSGCLKSGACERGGIVRLCRSCRYDRCIKGGMNPLLVSGVDVAEYGGAGSGTGGELADSNPDLTMTDSNEDELPSTSIPQSKPRRKRSKNASVECQTDCRASDEISKYTPKMVPGLRIDDFEPGPSKLGVEFGPMQSQPYMLSSVKIVPVELIVRHRISVDVSNFDYELKKLWLYQDKIYSVEYIKALPIFKMLDKRSRMVLMASGIACANFTAAYYSYTHHSDRTCYPDGSVMTWSSEVHKESPGSTRLYTAIIAAMKEAELDSREYALLKSILICNPLLDGLHPTDSTQLQNEKERCTNTLLSYVLARRGVAKGPASFAKLLSIVDLTYNLTTWQKNQCMAMLALGLFKNSTPFAETIDLQPEPTQDSEDRDPPSEKMPSHSAEHAAQTLIPGRTFAETTCSLLLMCSAMLLLHALPRLLGDFIVGTIAPLGAVFCYHWLAVHSYKLSKKCNLVFDEANLLNLTKNFEYELGFIDDCVTPAAGVDVKIEIPKPRTLWEALFFDDRAYKMEEFYRHIYGGEYERAMRREAEERARRALDSTKTPCIPSQVSTMTPSDASSMMTPALSVVKEEKKEEK</sequence>
<evidence type="ECO:0000256" key="10">
    <source>
        <dbReference type="ARBA" id="ARBA00023242"/>
    </source>
</evidence>
<dbReference type="Pfam" id="PF00105">
    <property type="entry name" value="zf-C4"/>
    <property type="match status" value="2"/>
</dbReference>
<dbReference type="CDD" id="cd06960">
    <property type="entry name" value="NR_DBD_HNF4A"/>
    <property type="match status" value="2"/>
</dbReference>
<dbReference type="EnsemblMetazoa" id="PPA08386.1">
    <property type="protein sequence ID" value="PPA08386.1"/>
    <property type="gene ID" value="WBGene00097940"/>
</dbReference>
<keyword evidence="9" id="KW-0675">Receptor</keyword>
<feature type="region of interest" description="Disordered" evidence="11">
    <location>
        <begin position="1078"/>
        <end position="1119"/>
    </location>
</feature>
<dbReference type="FunFam" id="3.30.50.10:FF:000080">
    <property type="entry name" value="Uncharacterized protein"/>
    <property type="match status" value="1"/>
</dbReference>
<feature type="compositionally biased region" description="Basic and acidic residues" evidence="11">
    <location>
        <begin position="914"/>
        <end position="927"/>
    </location>
</feature>
<dbReference type="InterPro" id="IPR049636">
    <property type="entry name" value="HNF4-like_DBD"/>
</dbReference>
<evidence type="ECO:0000313" key="13">
    <source>
        <dbReference type="EnsemblMetazoa" id="PPA08386.1"/>
    </source>
</evidence>
<evidence type="ECO:0000256" key="12">
    <source>
        <dbReference type="SAM" id="Phobius"/>
    </source>
</evidence>
<comment type="similarity">
    <text evidence="2">Belongs to the nuclear hormone receptor family.</text>
</comment>
<keyword evidence="6" id="KW-0805">Transcription regulation</keyword>
<dbReference type="SMART" id="SM00399">
    <property type="entry name" value="ZnF_C4"/>
    <property type="match status" value="2"/>
</dbReference>
<dbReference type="Pfam" id="PF00104">
    <property type="entry name" value="Hormone_recep"/>
    <property type="match status" value="1"/>
</dbReference>
<dbReference type="GO" id="GO:0006357">
    <property type="term" value="P:regulation of transcription by RNA polymerase II"/>
    <property type="evidence" value="ECO:0000318"/>
    <property type="project" value="GO_Central"/>
</dbReference>
<keyword evidence="10" id="KW-0539">Nucleus</keyword>
<reference evidence="13" key="2">
    <citation type="submission" date="2022-06" db="UniProtKB">
        <authorList>
            <consortium name="EnsemblMetazoa"/>
        </authorList>
    </citation>
    <scope>IDENTIFICATION</scope>
    <source>
        <strain evidence="13">PS312</strain>
    </source>
</reference>
<dbReference type="PROSITE" id="PS51843">
    <property type="entry name" value="NR_LBD"/>
    <property type="match status" value="1"/>
</dbReference>